<dbReference type="AlphaFoldDB" id="A0A8H6ISJ2"/>
<name>A0A8H6ISJ2_9PEZI</name>
<evidence type="ECO:0000313" key="2">
    <source>
        <dbReference type="Proteomes" id="UP000652219"/>
    </source>
</evidence>
<gene>
    <name evidence="1" type="ORF">CSOJ01_13370</name>
</gene>
<dbReference type="EMBL" id="WIGN01000384">
    <property type="protein sequence ID" value="KAF6795835.1"/>
    <property type="molecule type" value="Genomic_DNA"/>
</dbReference>
<sequence>MATLMTLPREIRDEILSHALQADIPAPESPAASRDRKRIIEYLPLYIQRDQSTTPWPSGLGLLLANRQLHAEALPLLEKHDANPELDVMYVRKCGLWPTWTRTPLRPGRTRFDTLRVRFRIFEAPNRPPPDSGREAFLQTGTRFAGHVGINNDGAFAAEALILDVLVPEDPKAHRILGPMSLRMKTVRRDFFLEHRFRDLATWPTRWPKPAELREERIPSEKLAYFMWTWLQAGLLCRLNYDLARELYSGFGSIEIKVDGETRTASDLSRWLALHDKVYRCPEDYGSDEDSDDPDMKEWADENLEHRLEVVVRPARERRAQRRFGQKEAAGTEKVWGDYDVDGADDYREFIVRHRRELDGTLEEGGIRNS</sequence>
<evidence type="ECO:0008006" key="3">
    <source>
        <dbReference type="Google" id="ProtNLM"/>
    </source>
</evidence>
<evidence type="ECO:0000313" key="1">
    <source>
        <dbReference type="EMBL" id="KAF6795835.1"/>
    </source>
</evidence>
<reference evidence="1 2" key="1">
    <citation type="journal article" date="2020" name="Phytopathology">
        <title>Genome Sequence Resources of Colletotrichum truncatum, C. plurivorum, C. musicola, and C. sojae: Four Species Pathogenic to Soybean (Glycine max).</title>
        <authorList>
            <person name="Rogerio F."/>
            <person name="Boufleur T.R."/>
            <person name="Ciampi-Guillardi M."/>
            <person name="Sukno S.A."/>
            <person name="Thon M.R."/>
            <person name="Massola Junior N.S."/>
            <person name="Baroncelli R."/>
        </authorList>
    </citation>
    <scope>NUCLEOTIDE SEQUENCE [LARGE SCALE GENOMIC DNA]</scope>
    <source>
        <strain evidence="1 2">LFN0009</strain>
    </source>
</reference>
<dbReference type="Proteomes" id="UP000652219">
    <property type="component" value="Unassembled WGS sequence"/>
</dbReference>
<accession>A0A8H6ISJ2</accession>
<comment type="caution">
    <text evidence="1">The sequence shown here is derived from an EMBL/GenBank/DDBJ whole genome shotgun (WGS) entry which is preliminary data.</text>
</comment>
<keyword evidence="2" id="KW-1185">Reference proteome</keyword>
<protein>
    <recommendedName>
        <fullName evidence="3">F-box domain-containing protein</fullName>
    </recommendedName>
</protein>
<organism evidence="1 2">
    <name type="scientific">Colletotrichum sojae</name>
    <dbReference type="NCBI Taxonomy" id="2175907"/>
    <lineage>
        <taxon>Eukaryota</taxon>
        <taxon>Fungi</taxon>
        <taxon>Dikarya</taxon>
        <taxon>Ascomycota</taxon>
        <taxon>Pezizomycotina</taxon>
        <taxon>Sordariomycetes</taxon>
        <taxon>Hypocreomycetidae</taxon>
        <taxon>Glomerellales</taxon>
        <taxon>Glomerellaceae</taxon>
        <taxon>Colletotrichum</taxon>
        <taxon>Colletotrichum orchidearum species complex</taxon>
    </lineage>
</organism>
<proteinExistence type="predicted"/>